<comment type="caution">
    <text evidence="1">The sequence shown here is derived from an EMBL/GenBank/DDBJ whole genome shotgun (WGS) entry which is preliminary data.</text>
</comment>
<dbReference type="Proteomes" id="UP001239111">
    <property type="component" value="Chromosome 2"/>
</dbReference>
<accession>A0ACC2P2E0</accession>
<reference evidence="1" key="1">
    <citation type="submission" date="2023-04" db="EMBL/GenBank/DDBJ databases">
        <title>A chromosome-level genome assembly of the parasitoid wasp Eretmocerus hayati.</title>
        <authorList>
            <person name="Zhong Y."/>
            <person name="Liu S."/>
            <person name="Liu Y."/>
        </authorList>
    </citation>
    <scope>NUCLEOTIDE SEQUENCE</scope>
    <source>
        <strain evidence="1">ZJU_SS_LIU_2023</strain>
    </source>
</reference>
<sequence length="219" mass="24278">MTHTLPIFQSIKLDIKSIFNRTPGEMGMSHLQEAMESEILVGHAVLVPEHLESLKAAPSLHEIIRKARNIEKYTAIQKELTNIRSYLPTLLTIGSGATIFMIFILKFIGEFLNPFTTGLELVQKITGIGDRCNANGVETTQAEQQSMPLQTAHTVDGTVTAPSNHEQYGGTHHTHRQQNVQEPRALTIRLLSQGHDTHGSESNSLSSFKSLVSEIRSEK</sequence>
<dbReference type="EMBL" id="CM056742">
    <property type="protein sequence ID" value="KAJ8677585.1"/>
    <property type="molecule type" value="Genomic_DNA"/>
</dbReference>
<gene>
    <name evidence="1" type="ORF">QAD02_013372</name>
</gene>
<name>A0ACC2P2E0_9HYME</name>
<proteinExistence type="predicted"/>
<evidence type="ECO:0000313" key="2">
    <source>
        <dbReference type="Proteomes" id="UP001239111"/>
    </source>
</evidence>
<organism evidence="1 2">
    <name type="scientific">Eretmocerus hayati</name>
    <dbReference type="NCBI Taxonomy" id="131215"/>
    <lineage>
        <taxon>Eukaryota</taxon>
        <taxon>Metazoa</taxon>
        <taxon>Ecdysozoa</taxon>
        <taxon>Arthropoda</taxon>
        <taxon>Hexapoda</taxon>
        <taxon>Insecta</taxon>
        <taxon>Pterygota</taxon>
        <taxon>Neoptera</taxon>
        <taxon>Endopterygota</taxon>
        <taxon>Hymenoptera</taxon>
        <taxon>Apocrita</taxon>
        <taxon>Proctotrupomorpha</taxon>
        <taxon>Chalcidoidea</taxon>
        <taxon>Aphelinidae</taxon>
        <taxon>Aphelininae</taxon>
        <taxon>Eretmocerus</taxon>
    </lineage>
</organism>
<keyword evidence="2" id="KW-1185">Reference proteome</keyword>
<evidence type="ECO:0000313" key="1">
    <source>
        <dbReference type="EMBL" id="KAJ8677585.1"/>
    </source>
</evidence>
<protein>
    <submittedName>
        <fullName evidence="1">Uncharacterized protein</fullName>
    </submittedName>
</protein>